<evidence type="ECO:0008006" key="3">
    <source>
        <dbReference type="Google" id="ProtNLM"/>
    </source>
</evidence>
<gene>
    <name evidence="1" type="ORF">GCM10010170_106910</name>
</gene>
<dbReference type="RefSeq" id="WP_344620479.1">
    <property type="nucleotide sequence ID" value="NZ_BAAARV010000137.1"/>
</dbReference>
<proteinExistence type="predicted"/>
<evidence type="ECO:0000313" key="1">
    <source>
        <dbReference type="EMBL" id="GAA2393705.1"/>
    </source>
</evidence>
<reference evidence="1 2" key="1">
    <citation type="journal article" date="2019" name="Int. J. Syst. Evol. Microbiol.">
        <title>The Global Catalogue of Microorganisms (GCM) 10K type strain sequencing project: providing services to taxonomists for standard genome sequencing and annotation.</title>
        <authorList>
            <consortium name="The Broad Institute Genomics Platform"/>
            <consortium name="The Broad Institute Genome Sequencing Center for Infectious Disease"/>
            <person name="Wu L."/>
            <person name="Ma J."/>
        </authorList>
    </citation>
    <scope>NUCLEOTIDE SEQUENCE [LARGE SCALE GENOMIC DNA]</scope>
    <source>
        <strain evidence="1 2">JCM 3272</strain>
    </source>
</reference>
<comment type="caution">
    <text evidence="1">The sequence shown here is derived from an EMBL/GenBank/DDBJ whole genome shotgun (WGS) entry which is preliminary data.</text>
</comment>
<dbReference type="EMBL" id="BAAARV010000137">
    <property type="protein sequence ID" value="GAA2393705.1"/>
    <property type="molecule type" value="Genomic_DNA"/>
</dbReference>
<accession>A0ABN3I3W9</accession>
<organism evidence="1 2">
    <name type="scientific">Dactylosporangium salmoneum</name>
    <dbReference type="NCBI Taxonomy" id="53361"/>
    <lineage>
        <taxon>Bacteria</taxon>
        <taxon>Bacillati</taxon>
        <taxon>Actinomycetota</taxon>
        <taxon>Actinomycetes</taxon>
        <taxon>Micromonosporales</taxon>
        <taxon>Micromonosporaceae</taxon>
        <taxon>Dactylosporangium</taxon>
    </lineage>
</organism>
<name>A0ABN3I3W9_9ACTN</name>
<protein>
    <recommendedName>
        <fullName evidence="3">Carboxypeptidase regulatory-like domain-containing protein</fullName>
    </recommendedName>
</protein>
<sequence>MSQQRDDEQGADRLGAAVARVYVTVDPPPPHLLVAASAALAWRDPDAALATLLMDSAVAGEAAGIRSGSAPPRLVSFAAGDLVVDVELTEVDGVVHLVGQVSRPVAAPVAIRHSDGTWTGTTDALGRFAAESLPLGPLRVTWGPAEPGGDTVIGPTILP</sequence>
<evidence type="ECO:0000313" key="2">
    <source>
        <dbReference type="Proteomes" id="UP001501444"/>
    </source>
</evidence>
<keyword evidence="2" id="KW-1185">Reference proteome</keyword>
<dbReference type="Proteomes" id="UP001501444">
    <property type="component" value="Unassembled WGS sequence"/>
</dbReference>